<evidence type="ECO:0000313" key="1">
    <source>
        <dbReference type="EMBL" id="CAF1360972.1"/>
    </source>
</evidence>
<accession>A0A815I6J8</accession>
<dbReference type="InterPro" id="IPR036770">
    <property type="entry name" value="Ankyrin_rpt-contain_sf"/>
</dbReference>
<protein>
    <submittedName>
        <fullName evidence="1">Uncharacterized protein</fullName>
    </submittedName>
</protein>
<organism evidence="1 3">
    <name type="scientific">Adineta steineri</name>
    <dbReference type="NCBI Taxonomy" id="433720"/>
    <lineage>
        <taxon>Eukaryota</taxon>
        <taxon>Metazoa</taxon>
        <taxon>Spiralia</taxon>
        <taxon>Gnathifera</taxon>
        <taxon>Rotifera</taxon>
        <taxon>Eurotatoria</taxon>
        <taxon>Bdelloidea</taxon>
        <taxon>Adinetida</taxon>
        <taxon>Adinetidae</taxon>
        <taxon>Adineta</taxon>
    </lineage>
</organism>
<name>A0A815I6J8_9BILA</name>
<sequence length="657" mass="75073">MANSNEYTNGQTQLHFLQSLEVVEELSNSSNITDLYNLDPTYGLNSSESLLSDIDNVFIDGLENFFEGIDTYLSPLSAEYSIPDLPNVGLSETQTHQYENETLHIIAEPKAFYRGRYSSEISKQKNPVQRFIRSESKNPKYMYPTVKIPTQWCQSNRQLYIRVTLVTVISNTVSQHYIHPYQISTSDNSAIENSLENSLYFRINEKEINTGERSIHLIVEKKKKDELKSYGPMRLFNQHVNQHFQQPNDPKDIIDTYQLKKSQLVFTIAERFDNNPIPVPIPHTSVISQIMTDIANDTQKSLIIHAADTFIRTIQCIPQKADWKGGDQILIIMPYLIKQKEYSVVFDFGSCGKLSAYDIKSFDRKILSFRAPPCQLLPRNEDVKVSIIITENNVTFPPIDFYYVTPMQRIMYICSRCQGSMMNNGSSYKRRCEYDSVFENDSGDHLVSQMNQLSLEKKSSPTHSQISSNNNDLKLEKLQKYLDQLKDALQIFIRTNDPSQLFRRTRILLSKCDGNESPLNDAIENGHVELALSVIKQTIDANPSIGLLEKVNEHGESALLIASKCNEWKVIDIILRKRCDLAEQKDENGNNMLHILGKLAEDKGAETIKQVLPILKDQMKMDLRKERNKNDQTPATVAQSHGNTSCFELLTNVADNV</sequence>
<dbReference type="OrthoDB" id="10060892at2759"/>
<dbReference type="EMBL" id="CAJOAY010000239">
    <property type="protein sequence ID" value="CAF3598751.1"/>
    <property type="molecule type" value="Genomic_DNA"/>
</dbReference>
<dbReference type="Gene3D" id="1.25.40.20">
    <property type="entry name" value="Ankyrin repeat-containing domain"/>
    <property type="match status" value="1"/>
</dbReference>
<reference evidence="1" key="1">
    <citation type="submission" date="2021-02" db="EMBL/GenBank/DDBJ databases">
        <authorList>
            <person name="Nowell W R."/>
        </authorList>
    </citation>
    <scope>NUCLEOTIDE SEQUENCE</scope>
</reference>
<dbReference type="SUPFAM" id="SSF48403">
    <property type="entry name" value="Ankyrin repeat"/>
    <property type="match status" value="1"/>
</dbReference>
<dbReference type="EMBL" id="CAJNON010000712">
    <property type="protein sequence ID" value="CAF1360972.1"/>
    <property type="molecule type" value="Genomic_DNA"/>
</dbReference>
<evidence type="ECO:0000313" key="2">
    <source>
        <dbReference type="EMBL" id="CAF3598751.1"/>
    </source>
</evidence>
<dbReference type="Proteomes" id="UP000663881">
    <property type="component" value="Unassembled WGS sequence"/>
</dbReference>
<proteinExistence type="predicted"/>
<dbReference type="Proteomes" id="UP000663891">
    <property type="component" value="Unassembled WGS sequence"/>
</dbReference>
<dbReference type="AlphaFoldDB" id="A0A815I6J8"/>
<evidence type="ECO:0000313" key="3">
    <source>
        <dbReference type="Proteomes" id="UP000663891"/>
    </source>
</evidence>
<comment type="caution">
    <text evidence="1">The sequence shown here is derived from an EMBL/GenBank/DDBJ whole genome shotgun (WGS) entry which is preliminary data.</text>
</comment>
<gene>
    <name evidence="2" type="ORF">OKA104_LOCUS6501</name>
    <name evidence="1" type="ORF">VCS650_LOCUS34309</name>
</gene>